<sequence>MSKCHKSWPNDGMFASGTRTPRNVASEMQRTTRALLFLTFCTSFSQGFQLQTCPNPNNNPSIARPRRSLTTKLPQPLSTVPTLNRSITVTTTRYYVTATSEGDDEEETKDEDDDEDDELSRTKRRVKVAAKQIRALIETEEKQDQFQFMLALLPSFLAFFAWENISLALANFLEACGDVSGLFADNLLRPTITGVVVPVIAIALATLVSTTINVLRDREVQLRTLINKESCDLRLLRRAVFGLFGTRQHASRRARALALLCSYTQQLERETTFGAVEALEELQLSGGIAANELDQLTKMLHGIDGAAASRQGSVSYADDLVRSLNEYRSQRVAELLSGFPAIHWGVLILLSFSVCGTFLLASNQPMNQYLNSVSLRVLFALLVGVCSGTATICLNLADPFRGTFSILEASAQLRDLRLCLEEDVAEATAEAGEISSSLVNAILLGGSKDSSGINSGSIVEPLGQQIRDKYLDTTGQSGNWEKAGNFKSKTNREPRRYGLMSTVYFHLLTGPFGSNMKALGDVIAWFATFVASRTKSFSQRVMALSMAFGKRSQWWRRRRMRRNVTSKNL</sequence>
<proteinExistence type="predicted"/>
<keyword evidence="2" id="KW-0812">Transmembrane</keyword>
<evidence type="ECO:0000256" key="2">
    <source>
        <dbReference type="SAM" id="Phobius"/>
    </source>
</evidence>
<dbReference type="EMBL" id="HBKQ01048703">
    <property type="protein sequence ID" value="CAE2273804.1"/>
    <property type="molecule type" value="Transcribed_RNA"/>
</dbReference>
<dbReference type="InterPro" id="IPR025333">
    <property type="entry name" value="DUF4239"/>
</dbReference>
<evidence type="ECO:0008006" key="4">
    <source>
        <dbReference type="Google" id="ProtNLM"/>
    </source>
</evidence>
<organism evidence="3">
    <name type="scientific">Odontella aurita</name>
    <dbReference type="NCBI Taxonomy" id="265563"/>
    <lineage>
        <taxon>Eukaryota</taxon>
        <taxon>Sar</taxon>
        <taxon>Stramenopiles</taxon>
        <taxon>Ochrophyta</taxon>
        <taxon>Bacillariophyta</taxon>
        <taxon>Mediophyceae</taxon>
        <taxon>Biddulphiophycidae</taxon>
        <taxon>Eupodiscales</taxon>
        <taxon>Odontellaceae</taxon>
        <taxon>Odontella</taxon>
    </lineage>
</organism>
<feature type="region of interest" description="Disordered" evidence="1">
    <location>
        <begin position="1"/>
        <end position="23"/>
    </location>
</feature>
<feature type="transmembrane region" description="Helical" evidence="2">
    <location>
        <begin position="192"/>
        <end position="215"/>
    </location>
</feature>
<reference evidence="3" key="1">
    <citation type="submission" date="2021-01" db="EMBL/GenBank/DDBJ databases">
        <authorList>
            <person name="Corre E."/>
            <person name="Pelletier E."/>
            <person name="Niang G."/>
            <person name="Scheremetjew M."/>
            <person name="Finn R."/>
            <person name="Kale V."/>
            <person name="Holt S."/>
            <person name="Cochrane G."/>
            <person name="Meng A."/>
            <person name="Brown T."/>
            <person name="Cohen L."/>
        </authorList>
    </citation>
    <scope>NUCLEOTIDE SEQUENCE</scope>
    <source>
        <strain evidence="3">Isolate 1302-5</strain>
    </source>
</reference>
<evidence type="ECO:0000313" key="3">
    <source>
        <dbReference type="EMBL" id="CAE2273804.1"/>
    </source>
</evidence>
<feature type="transmembrane region" description="Helical" evidence="2">
    <location>
        <begin position="148"/>
        <end position="172"/>
    </location>
</feature>
<name>A0A7S4JTW0_9STRA</name>
<feature type="transmembrane region" description="Helical" evidence="2">
    <location>
        <begin position="341"/>
        <end position="361"/>
    </location>
</feature>
<evidence type="ECO:0000256" key="1">
    <source>
        <dbReference type="SAM" id="MobiDB-lite"/>
    </source>
</evidence>
<keyword evidence="2" id="KW-0472">Membrane</keyword>
<dbReference type="Pfam" id="PF14023">
    <property type="entry name" value="Bestrophin-like"/>
    <property type="match status" value="1"/>
</dbReference>
<protein>
    <recommendedName>
        <fullName evidence="4">Transmembrane protein</fullName>
    </recommendedName>
</protein>
<keyword evidence="2" id="KW-1133">Transmembrane helix</keyword>
<gene>
    <name evidence="3" type="ORF">OAUR00152_LOCUS33643</name>
</gene>
<feature type="compositionally biased region" description="Acidic residues" evidence="1">
    <location>
        <begin position="101"/>
        <end position="118"/>
    </location>
</feature>
<accession>A0A7S4JTW0</accession>
<dbReference type="AlphaFoldDB" id="A0A7S4JTW0"/>
<feature type="region of interest" description="Disordered" evidence="1">
    <location>
        <begin position="96"/>
        <end position="121"/>
    </location>
</feature>
<feature type="transmembrane region" description="Helical" evidence="2">
    <location>
        <begin position="373"/>
        <end position="397"/>
    </location>
</feature>